<protein>
    <recommendedName>
        <fullName evidence="3">ATP-binding protein</fullName>
    </recommendedName>
</protein>
<keyword evidence="2" id="KW-1185">Reference proteome</keyword>
<dbReference type="RefSeq" id="WP_326713265.1">
    <property type="nucleotide sequence ID" value="NZ_BAAAKQ010000050.1"/>
</dbReference>
<reference evidence="1 2" key="1">
    <citation type="submission" date="2024-08" db="EMBL/GenBank/DDBJ databases">
        <title>Genome sequence of Streptomyces aureus CACIA-1.46HGO.</title>
        <authorList>
            <person name="Evangelista-Martinez Z."/>
        </authorList>
    </citation>
    <scope>NUCLEOTIDE SEQUENCE [LARGE SCALE GENOMIC DNA]</scope>
    <source>
        <strain evidence="1 2">CACIA-1.46HGO</strain>
    </source>
</reference>
<dbReference type="EMBL" id="JBGOSP010000008">
    <property type="protein sequence ID" value="MFA3838093.1"/>
    <property type="molecule type" value="Genomic_DNA"/>
</dbReference>
<sequence length="57" mass="5877">MTVRLNGSFGAGRTTTSQELVAPYADALPRLSRAATVVGTTERAPGDVASQIAERTG</sequence>
<organism evidence="1 2">
    <name type="scientific">Streptomyces aureus</name>
    <dbReference type="NCBI Taxonomy" id="193461"/>
    <lineage>
        <taxon>Bacteria</taxon>
        <taxon>Bacillati</taxon>
        <taxon>Actinomycetota</taxon>
        <taxon>Actinomycetes</taxon>
        <taxon>Kitasatosporales</taxon>
        <taxon>Streptomycetaceae</taxon>
        <taxon>Streptomyces</taxon>
    </lineage>
</organism>
<evidence type="ECO:0008006" key="3">
    <source>
        <dbReference type="Google" id="ProtNLM"/>
    </source>
</evidence>
<name>A0ABV4SMD9_9ACTN</name>
<evidence type="ECO:0000313" key="2">
    <source>
        <dbReference type="Proteomes" id="UP001571476"/>
    </source>
</evidence>
<gene>
    <name evidence="1" type="ORF">ACEG43_18285</name>
</gene>
<accession>A0ABV4SMD9</accession>
<proteinExistence type="predicted"/>
<comment type="caution">
    <text evidence="1">The sequence shown here is derived from an EMBL/GenBank/DDBJ whole genome shotgun (WGS) entry which is preliminary data.</text>
</comment>
<evidence type="ECO:0000313" key="1">
    <source>
        <dbReference type="EMBL" id="MFA3838093.1"/>
    </source>
</evidence>
<dbReference type="Proteomes" id="UP001571476">
    <property type="component" value="Unassembled WGS sequence"/>
</dbReference>